<reference evidence="6 7" key="1">
    <citation type="journal article" date="2021" name="Sci. Rep.">
        <title>The distribution of antibiotic resistance genes in chicken gut microbiota commensals.</title>
        <authorList>
            <person name="Juricova H."/>
            <person name="Matiasovicova J."/>
            <person name="Kubasova T."/>
            <person name="Cejkova D."/>
            <person name="Rychlik I."/>
        </authorList>
    </citation>
    <scope>NUCLEOTIDE SEQUENCE [LARGE SCALE GENOMIC DNA]</scope>
    <source>
        <strain evidence="6 7">An562</strain>
    </source>
</reference>
<feature type="region of interest" description="Disordered" evidence="5">
    <location>
        <begin position="215"/>
        <end position="234"/>
    </location>
</feature>
<dbReference type="InterPro" id="IPR036388">
    <property type="entry name" value="WH-like_DNA-bd_sf"/>
</dbReference>
<gene>
    <name evidence="6" type="ORF">H5985_08540</name>
</gene>
<dbReference type="SUPFAM" id="SSF46785">
    <property type="entry name" value="Winged helix' DNA-binding domain"/>
    <property type="match status" value="2"/>
</dbReference>
<evidence type="ECO:0000256" key="4">
    <source>
        <dbReference type="ARBA" id="ARBA00023306"/>
    </source>
</evidence>
<feature type="compositionally biased region" description="Acidic residues" evidence="5">
    <location>
        <begin position="215"/>
        <end position="227"/>
    </location>
</feature>
<dbReference type="Pfam" id="PF04079">
    <property type="entry name" value="SMC_ScpB"/>
    <property type="match status" value="1"/>
</dbReference>
<dbReference type="PANTHER" id="PTHR34298">
    <property type="entry name" value="SEGREGATION AND CONDENSATION PROTEIN B"/>
    <property type="match status" value="1"/>
</dbReference>
<keyword evidence="2" id="KW-0132">Cell division</keyword>
<evidence type="ECO:0000256" key="5">
    <source>
        <dbReference type="SAM" id="MobiDB-lite"/>
    </source>
</evidence>
<dbReference type="PANTHER" id="PTHR34298:SF2">
    <property type="entry name" value="SEGREGATION AND CONDENSATION PROTEIN B"/>
    <property type="match status" value="1"/>
</dbReference>
<keyword evidence="7" id="KW-1185">Reference proteome</keyword>
<evidence type="ECO:0000256" key="2">
    <source>
        <dbReference type="ARBA" id="ARBA00022618"/>
    </source>
</evidence>
<name>A0ABS2GVS3_9BURK</name>
<comment type="caution">
    <text evidence="6">The sequence shown here is derived from an EMBL/GenBank/DDBJ whole genome shotgun (WGS) entry which is preliminary data.</text>
</comment>
<evidence type="ECO:0000256" key="1">
    <source>
        <dbReference type="ARBA" id="ARBA00022490"/>
    </source>
</evidence>
<evidence type="ECO:0000256" key="3">
    <source>
        <dbReference type="ARBA" id="ARBA00022829"/>
    </source>
</evidence>
<keyword evidence="4" id="KW-0131">Cell cycle</keyword>
<dbReference type="InterPro" id="IPR005234">
    <property type="entry name" value="ScpB_csome_segregation"/>
</dbReference>
<dbReference type="RefSeq" id="WP_205050898.1">
    <property type="nucleotide sequence ID" value="NZ_JACJKX010000020.1"/>
</dbReference>
<evidence type="ECO:0000313" key="6">
    <source>
        <dbReference type="EMBL" id="MBM6929311.1"/>
    </source>
</evidence>
<dbReference type="EMBL" id="JACJKX010000020">
    <property type="protein sequence ID" value="MBM6929311.1"/>
    <property type="molecule type" value="Genomic_DNA"/>
</dbReference>
<keyword evidence="3" id="KW-0159">Chromosome partition</keyword>
<dbReference type="Proteomes" id="UP000777002">
    <property type="component" value="Unassembled WGS sequence"/>
</dbReference>
<protein>
    <submittedName>
        <fullName evidence="6">SMC-Scp complex subunit ScpB</fullName>
    </submittedName>
</protein>
<accession>A0ABS2GVS3</accession>
<dbReference type="Gene3D" id="1.10.10.10">
    <property type="entry name" value="Winged helix-like DNA-binding domain superfamily/Winged helix DNA-binding domain"/>
    <property type="match status" value="2"/>
</dbReference>
<keyword evidence="1" id="KW-0963">Cytoplasm</keyword>
<evidence type="ECO:0000313" key="7">
    <source>
        <dbReference type="Proteomes" id="UP000777002"/>
    </source>
</evidence>
<dbReference type="InterPro" id="IPR036390">
    <property type="entry name" value="WH_DNA-bd_sf"/>
</dbReference>
<proteinExistence type="predicted"/>
<sequence>MTLNDNPKWILEGALLTSDVPLSVTTLRECLDKRYTKTQVLEFLAELRADWQGRALELREVADGLWRFQSVPAMRDILRKLHPEQAPKYTRTVMETLAVIAYRQPVTRGDIEKIRGVTVNPNAIKTLLDRNWIEVIGRRETVGHPELFATTRQFLVDLGLNSLQDLPSIGPDQEPQVEAFELFEGQNQTPESVTRVKDRSALKAIDDEHARLEDLIEPLDFGDDDDASQEKHPE</sequence>
<organism evidence="6 7">
    <name type="scientific">Parasutterella secunda</name>
    <dbReference type="NCBI Taxonomy" id="626947"/>
    <lineage>
        <taxon>Bacteria</taxon>
        <taxon>Pseudomonadati</taxon>
        <taxon>Pseudomonadota</taxon>
        <taxon>Betaproteobacteria</taxon>
        <taxon>Burkholderiales</taxon>
        <taxon>Sutterellaceae</taxon>
        <taxon>Parasutterella</taxon>
    </lineage>
</organism>
<dbReference type="PIRSF" id="PIRSF019345">
    <property type="entry name" value="ScpB"/>
    <property type="match status" value="1"/>
</dbReference>